<dbReference type="InterPro" id="IPR002763">
    <property type="entry name" value="DUF72"/>
</dbReference>
<dbReference type="Gene3D" id="3.20.20.410">
    <property type="entry name" value="Protein of unknown function UPF0759"/>
    <property type="match status" value="1"/>
</dbReference>
<dbReference type="Proteomes" id="UP000242415">
    <property type="component" value="Unassembled WGS sequence"/>
</dbReference>
<protein>
    <submittedName>
        <fullName evidence="1">Uncharacterized conserved protein YecE, DUF72 family</fullName>
    </submittedName>
</protein>
<gene>
    <name evidence="1" type="ORF">SAMN05444365_11839</name>
</gene>
<dbReference type="SUPFAM" id="SSF117396">
    <property type="entry name" value="TM1631-like"/>
    <property type="match status" value="1"/>
</dbReference>
<keyword evidence="2" id="KW-1185">Reference proteome</keyword>
<dbReference type="STRING" id="405436.SAMN05444365_11839"/>
<sequence>MMRGLADGSAKPLIDRRTGMEPAAAGHIDGMILVGTSGWQYRDWRDRFYGGLPQRCWLEHYAARFVTVEVNNAFYRLPERDTFAQWRARTPDDFCVAVKMSRFLTHIKRLREPTEPVERFLSRATALGDRLGPVLLQLPPTLRADVGALDATLALFPPEVRVAVEPRHPSWWTDEVRETLTKRGAALCWADRRGRPVTPLWRTADFGYVRLHEGAANPRPRYGRAALTSWVDRIATTYDDATPVYVYFNNDPDAAALTDASALARIATHRTHRTHRVTRTP</sequence>
<dbReference type="Pfam" id="PF01904">
    <property type="entry name" value="DUF72"/>
    <property type="match status" value="1"/>
</dbReference>
<evidence type="ECO:0000313" key="1">
    <source>
        <dbReference type="EMBL" id="SDZ45676.1"/>
    </source>
</evidence>
<dbReference type="InterPro" id="IPR036520">
    <property type="entry name" value="UPF0759_sf"/>
</dbReference>
<dbReference type="PANTHER" id="PTHR30348:SF4">
    <property type="entry name" value="DUF72 DOMAIN-CONTAINING PROTEIN"/>
    <property type="match status" value="1"/>
</dbReference>
<dbReference type="AlphaFoldDB" id="A0A1H3T5X5"/>
<dbReference type="EMBL" id="FNPH01000018">
    <property type="protein sequence ID" value="SDZ45676.1"/>
    <property type="molecule type" value="Genomic_DNA"/>
</dbReference>
<accession>A0A1H3T5X5</accession>
<dbReference type="PANTHER" id="PTHR30348">
    <property type="entry name" value="UNCHARACTERIZED PROTEIN YECE"/>
    <property type="match status" value="1"/>
</dbReference>
<name>A0A1H3T5X5_9ACTN</name>
<proteinExistence type="predicted"/>
<evidence type="ECO:0000313" key="2">
    <source>
        <dbReference type="Proteomes" id="UP000242415"/>
    </source>
</evidence>
<organism evidence="1 2">
    <name type="scientific">Micromonospora pattaloongensis</name>
    <dbReference type="NCBI Taxonomy" id="405436"/>
    <lineage>
        <taxon>Bacteria</taxon>
        <taxon>Bacillati</taxon>
        <taxon>Actinomycetota</taxon>
        <taxon>Actinomycetes</taxon>
        <taxon>Micromonosporales</taxon>
        <taxon>Micromonosporaceae</taxon>
        <taxon>Micromonospora</taxon>
    </lineage>
</organism>
<reference evidence="2" key="1">
    <citation type="submission" date="2016-10" db="EMBL/GenBank/DDBJ databases">
        <authorList>
            <person name="Varghese N."/>
            <person name="Submissions S."/>
        </authorList>
    </citation>
    <scope>NUCLEOTIDE SEQUENCE [LARGE SCALE GENOMIC DNA]</scope>
    <source>
        <strain evidence="2">DSM 45245</strain>
    </source>
</reference>